<dbReference type="GO" id="GO:0005524">
    <property type="term" value="F:ATP binding"/>
    <property type="evidence" value="ECO:0007669"/>
    <property type="project" value="UniProtKB-KW"/>
</dbReference>
<sequence>MTELRLSAFTTHRRAVLPLGPLTLLAGPSGCGKSSALRAYEALARLGGGAGLGEAFPDPVACVPERARPDPQRRRGFRIGCTADGPAGPVRLDVAVQAEPELRVVGERLTADGLVLLETALRDPGKRAVQAAWHTAGPTPVTRGPLPDDRLGTALLPLRVAGKTPGQRRVLAAAEQMVVALRSAFACDPDPGRMRGPVPAGSGRLLGGCGNLADVLWRTRAECGRRHTQFVAAVRAGCTGPVADVLAGPAGPAPDGRDRLKGTVPLRAGLDRGDGTTTDLRRLGDGELRYLALALVLLTGPGVLEVDPAGEVPAALQTLTVLADGFDRCLDPRQRHELLRLAARMSERGHIRLIGAVSDASWADGTEGVTVVHLDRD</sequence>
<gene>
    <name evidence="1" type="ORF">KEF29_07575</name>
</gene>
<keyword evidence="2" id="KW-1185">Reference proteome</keyword>
<evidence type="ECO:0000313" key="2">
    <source>
        <dbReference type="Proteomes" id="UP000682308"/>
    </source>
</evidence>
<dbReference type="Proteomes" id="UP000682308">
    <property type="component" value="Unassembled WGS sequence"/>
</dbReference>
<dbReference type="AlphaFoldDB" id="A0A941J1V1"/>
<organism evidence="1 2">
    <name type="scientific">Streptomyces tuirus</name>
    <dbReference type="NCBI Taxonomy" id="68278"/>
    <lineage>
        <taxon>Bacteria</taxon>
        <taxon>Bacillati</taxon>
        <taxon>Actinomycetota</taxon>
        <taxon>Actinomycetes</taxon>
        <taxon>Kitasatosporales</taxon>
        <taxon>Streptomycetaceae</taxon>
        <taxon>Streptomyces</taxon>
    </lineage>
</organism>
<proteinExistence type="predicted"/>
<comment type="caution">
    <text evidence="1">The sequence shown here is derived from an EMBL/GenBank/DDBJ whole genome shotgun (WGS) entry which is preliminary data.</text>
</comment>
<evidence type="ECO:0000313" key="1">
    <source>
        <dbReference type="EMBL" id="MBR8639225.1"/>
    </source>
</evidence>
<dbReference type="InterPro" id="IPR027417">
    <property type="entry name" value="P-loop_NTPase"/>
</dbReference>
<keyword evidence="1" id="KW-0067">ATP-binding</keyword>
<protein>
    <submittedName>
        <fullName evidence="1">ATP-binding protein</fullName>
    </submittedName>
</protein>
<keyword evidence="1" id="KW-0547">Nucleotide-binding</keyword>
<dbReference type="SUPFAM" id="SSF52540">
    <property type="entry name" value="P-loop containing nucleoside triphosphate hydrolases"/>
    <property type="match status" value="1"/>
</dbReference>
<name>A0A941J1V1_9ACTN</name>
<dbReference type="EMBL" id="JAGTPG010000001">
    <property type="protein sequence ID" value="MBR8639225.1"/>
    <property type="molecule type" value="Genomic_DNA"/>
</dbReference>
<reference evidence="1 2" key="1">
    <citation type="submission" date="2021-04" db="EMBL/GenBank/DDBJ databases">
        <title>Characterization of the biosynthetic gene cluster of new lipopeptides with antitumor activity in the genome of the marine Streptomyces PHM034.</title>
        <authorList>
            <person name="Ceniceros A."/>
            <person name="Canedo L."/>
            <person name="Mendez C."/>
            <person name="Olano C."/>
            <person name="Schleissner C."/>
            <person name="Cuevas C."/>
            <person name="De La Calle F."/>
            <person name="Salas J.A."/>
        </authorList>
    </citation>
    <scope>NUCLEOTIDE SEQUENCE [LARGE SCALE GENOMIC DNA]</scope>
    <source>
        <strain evidence="1 2">PHM034</strain>
    </source>
</reference>
<accession>A0A941J1V1</accession>